<organism evidence="2 3">
    <name type="scientific">Phytohabitans houttuyneae</name>
    <dbReference type="NCBI Taxonomy" id="1076126"/>
    <lineage>
        <taxon>Bacteria</taxon>
        <taxon>Bacillati</taxon>
        <taxon>Actinomycetota</taxon>
        <taxon>Actinomycetes</taxon>
        <taxon>Micromonosporales</taxon>
        <taxon>Micromonosporaceae</taxon>
    </lineage>
</organism>
<feature type="region of interest" description="Disordered" evidence="1">
    <location>
        <begin position="66"/>
        <end position="86"/>
    </location>
</feature>
<reference evidence="2 3" key="2">
    <citation type="submission" date="2020-03" db="EMBL/GenBank/DDBJ databases">
        <authorList>
            <person name="Ichikawa N."/>
            <person name="Kimura A."/>
            <person name="Kitahashi Y."/>
            <person name="Uohara A."/>
        </authorList>
    </citation>
    <scope>NUCLEOTIDE SEQUENCE [LARGE SCALE GENOMIC DNA]</scope>
    <source>
        <strain evidence="2 3">NBRC 108639</strain>
    </source>
</reference>
<accession>A0A6V8KEK0</accession>
<sequence length="86" mass="7952">MSAAPGVALVVAGLASAQGPVAVRAPDVFAGGSGEILGVGSSCGLRVKLVMDSPSGVGEMVAVSSADGSGPTLGSGIPGETLKAGS</sequence>
<comment type="caution">
    <text evidence="2">The sequence shown here is derived from an EMBL/GenBank/DDBJ whole genome shotgun (WGS) entry which is preliminary data.</text>
</comment>
<name>A0A6V8KEK0_9ACTN</name>
<protein>
    <submittedName>
        <fullName evidence="2">Uncharacterized protein</fullName>
    </submittedName>
</protein>
<evidence type="ECO:0000256" key="1">
    <source>
        <dbReference type="SAM" id="MobiDB-lite"/>
    </source>
</evidence>
<evidence type="ECO:0000313" key="3">
    <source>
        <dbReference type="Proteomes" id="UP000482800"/>
    </source>
</evidence>
<reference evidence="2 3" key="1">
    <citation type="submission" date="2020-03" db="EMBL/GenBank/DDBJ databases">
        <title>Whole genome shotgun sequence of Phytohabitans houttuyneae NBRC 108639.</title>
        <authorList>
            <person name="Komaki H."/>
            <person name="Tamura T."/>
        </authorList>
    </citation>
    <scope>NUCLEOTIDE SEQUENCE [LARGE SCALE GENOMIC DNA]</scope>
    <source>
        <strain evidence="2 3">NBRC 108639</strain>
    </source>
</reference>
<dbReference type="EMBL" id="BLPF01000001">
    <property type="protein sequence ID" value="GFJ80476.1"/>
    <property type="molecule type" value="Genomic_DNA"/>
</dbReference>
<dbReference type="RefSeq" id="WP_173057819.1">
    <property type="nucleotide sequence ID" value="NZ_BLPF01000001.1"/>
</dbReference>
<dbReference type="Proteomes" id="UP000482800">
    <property type="component" value="Unassembled WGS sequence"/>
</dbReference>
<proteinExistence type="predicted"/>
<dbReference type="AlphaFoldDB" id="A0A6V8KEK0"/>
<evidence type="ECO:0000313" key="2">
    <source>
        <dbReference type="EMBL" id="GFJ80476.1"/>
    </source>
</evidence>
<gene>
    <name evidence="2" type="ORF">Phou_046560</name>
</gene>
<keyword evidence="3" id="KW-1185">Reference proteome</keyword>